<dbReference type="Proteomes" id="UP001234178">
    <property type="component" value="Unassembled WGS sequence"/>
</dbReference>
<name>A0ABR0AX88_9CRUS</name>
<organism evidence="1 2">
    <name type="scientific">Daphnia magna</name>
    <dbReference type="NCBI Taxonomy" id="35525"/>
    <lineage>
        <taxon>Eukaryota</taxon>
        <taxon>Metazoa</taxon>
        <taxon>Ecdysozoa</taxon>
        <taxon>Arthropoda</taxon>
        <taxon>Crustacea</taxon>
        <taxon>Branchiopoda</taxon>
        <taxon>Diplostraca</taxon>
        <taxon>Cladocera</taxon>
        <taxon>Anomopoda</taxon>
        <taxon>Daphniidae</taxon>
        <taxon>Daphnia</taxon>
    </lineage>
</organism>
<gene>
    <name evidence="1" type="ORF">OUZ56_022712</name>
</gene>
<sequence length="67" mass="7463">MYRENPWPHPRNNNGSTHMERFNANATTEITHKKGRGERNGVTKEAACETTEKCIEMFIGKEAGGGA</sequence>
<proteinExistence type="predicted"/>
<reference evidence="1 2" key="1">
    <citation type="journal article" date="2023" name="Nucleic Acids Res.">
        <title>The hologenome of Daphnia magna reveals possible DNA methylation and microbiome-mediated evolution of the host genome.</title>
        <authorList>
            <person name="Chaturvedi A."/>
            <person name="Li X."/>
            <person name="Dhandapani V."/>
            <person name="Marshall H."/>
            <person name="Kissane S."/>
            <person name="Cuenca-Cambronero M."/>
            <person name="Asole G."/>
            <person name="Calvet F."/>
            <person name="Ruiz-Romero M."/>
            <person name="Marangio P."/>
            <person name="Guigo R."/>
            <person name="Rago D."/>
            <person name="Mirbahai L."/>
            <person name="Eastwood N."/>
            <person name="Colbourne J.K."/>
            <person name="Zhou J."/>
            <person name="Mallon E."/>
            <person name="Orsini L."/>
        </authorList>
    </citation>
    <scope>NUCLEOTIDE SEQUENCE [LARGE SCALE GENOMIC DNA]</scope>
    <source>
        <strain evidence="1">LRV0_1</strain>
    </source>
</reference>
<evidence type="ECO:0000313" key="2">
    <source>
        <dbReference type="Proteomes" id="UP001234178"/>
    </source>
</evidence>
<protein>
    <submittedName>
        <fullName evidence="1">Uncharacterized protein</fullName>
    </submittedName>
</protein>
<evidence type="ECO:0000313" key="1">
    <source>
        <dbReference type="EMBL" id="KAK4029746.1"/>
    </source>
</evidence>
<keyword evidence="2" id="KW-1185">Reference proteome</keyword>
<comment type="caution">
    <text evidence="1">The sequence shown here is derived from an EMBL/GenBank/DDBJ whole genome shotgun (WGS) entry which is preliminary data.</text>
</comment>
<accession>A0ABR0AX88</accession>
<dbReference type="EMBL" id="JAOYFB010000039">
    <property type="protein sequence ID" value="KAK4029746.1"/>
    <property type="molecule type" value="Genomic_DNA"/>
</dbReference>